<dbReference type="GeneID" id="80912897"/>
<dbReference type="Proteomes" id="UP001140513">
    <property type="component" value="Unassembled WGS sequence"/>
</dbReference>
<accession>A0A9W8XDM0</accession>
<dbReference type="PANTHER" id="PTHR33112">
    <property type="entry name" value="DOMAIN PROTEIN, PUTATIVE-RELATED"/>
    <property type="match status" value="1"/>
</dbReference>
<sequence>MSANDRYWRWKLQDSSDLNVFLPTVVDGSLEQFWRNAVHNYSMCQLTYGPDKLIAIWGLVRFLIGALKERYADGLWERNLEEQLAWHVVGCQQGNGQPSTRQEGLDAPTWSWASIHGEIVVPDRFAAIRDYQVVGHDGKEIAFDLIGTRKHPQGPGTWAEQLQQYEARVEEIEKLRLNNPQSSLKAPPEADDLSPIPRLRSPSIPIMGHIGKMILQKRTSVSDWTLTTFPIRGQGGYGVIKASPDIQPDNAGHVLILILAMSLDYSEGNRGRKKEESVKTYTGVGLMIDYNGPSESCNGHFVRKGAFRFNGTDFEVFRDTFIKIPKRHGIASGYDPEKGHKIWLD</sequence>
<proteinExistence type="predicted"/>
<feature type="region of interest" description="Disordered" evidence="1">
    <location>
        <begin position="178"/>
        <end position="198"/>
    </location>
</feature>
<organism evidence="2 3">
    <name type="scientific">Didymosphaeria variabile</name>
    <dbReference type="NCBI Taxonomy" id="1932322"/>
    <lineage>
        <taxon>Eukaryota</taxon>
        <taxon>Fungi</taxon>
        <taxon>Dikarya</taxon>
        <taxon>Ascomycota</taxon>
        <taxon>Pezizomycotina</taxon>
        <taxon>Dothideomycetes</taxon>
        <taxon>Pleosporomycetidae</taxon>
        <taxon>Pleosporales</taxon>
        <taxon>Massarineae</taxon>
        <taxon>Didymosphaeriaceae</taxon>
        <taxon>Didymosphaeria</taxon>
    </lineage>
</organism>
<dbReference type="EMBL" id="JAPEUX010000007">
    <property type="protein sequence ID" value="KAJ4347995.1"/>
    <property type="molecule type" value="Genomic_DNA"/>
</dbReference>
<dbReference type="RefSeq" id="XP_056067383.1">
    <property type="nucleotide sequence ID" value="XM_056218118.1"/>
</dbReference>
<name>A0A9W8XDM0_9PLEO</name>
<keyword evidence="3" id="KW-1185">Reference proteome</keyword>
<dbReference type="AlphaFoldDB" id="A0A9W8XDM0"/>
<comment type="caution">
    <text evidence="2">The sequence shown here is derived from an EMBL/GenBank/DDBJ whole genome shotgun (WGS) entry which is preliminary data.</text>
</comment>
<reference evidence="2" key="1">
    <citation type="submission" date="2022-10" db="EMBL/GenBank/DDBJ databases">
        <title>Tapping the CABI collections for fungal endophytes: first genome assemblies for Collariella, Neodidymelliopsis, Ascochyta clinopodiicola, Didymella pomorum, Didymosphaeria variabile, Neocosmospora piperis and Neocucurbitaria cava.</title>
        <authorList>
            <person name="Hill R."/>
        </authorList>
    </citation>
    <scope>NUCLEOTIDE SEQUENCE</scope>
    <source>
        <strain evidence="2">IMI 356815</strain>
    </source>
</reference>
<protein>
    <submittedName>
        <fullName evidence="2">Uncharacterized protein</fullName>
    </submittedName>
</protein>
<dbReference type="OrthoDB" id="5362512at2759"/>
<evidence type="ECO:0000256" key="1">
    <source>
        <dbReference type="SAM" id="MobiDB-lite"/>
    </source>
</evidence>
<evidence type="ECO:0000313" key="3">
    <source>
        <dbReference type="Proteomes" id="UP001140513"/>
    </source>
</evidence>
<evidence type="ECO:0000313" key="2">
    <source>
        <dbReference type="EMBL" id="KAJ4347995.1"/>
    </source>
</evidence>
<dbReference type="PANTHER" id="PTHR33112:SF10">
    <property type="entry name" value="TOL"/>
    <property type="match status" value="1"/>
</dbReference>
<gene>
    <name evidence="2" type="ORF">N0V89_009367</name>
</gene>